<sequence length="277" mass="30318">LPDWYAMRSGEFNVFPDGVAEPENSQQVQELLQWAMQHQVQVIPYGGGTSVAGHITPQASSQPILTLSLARMNNLISLDRTSQIARFGAGTAGPHLEQQLAEHGFMLGHFPQSFELSTVGGWVASRSSGQQSIRYGRIEQLFAGGRIETPRGTLNIPTIPASSAGPDMRELFMGTEGRVGIITEVDVRVQRLPEHESFHCAFLPDWDSAVNLVRQLVQNKVQLSLLRLSNPEETRTHLLLGADGLAVKWLNRYAALRGSPDGKCMLTFGTSGTKSQT</sequence>
<protein>
    <submittedName>
        <fullName evidence="7">FAD-binding protein</fullName>
    </submittedName>
</protein>
<comment type="similarity">
    <text evidence="1">Belongs to the FAD-binding oxidoreductase/transferase type 4 family.</text>
</comment>
<feature type="site" description="Important for enzyme activity" evidence="5">
    <location>
        <position position="227"/>
    </location>
</feature>
<evidence type="ECO:0000256" key="5">
    <source>
        <dbReference type="PIRSR" id="PIRSR625650-4"/>
    </source>
</evidence>
<feature type="non-terminal residue" evidence="7">
    <location>
        <position position="1"/>
    </location>
</feature>
<dbReference type="GO" id="GO:0008610">
    <property type="term" value="P:lipid biosynthetic process"/>
    <property type="evidence" value="ECO:0007669"/>
    <property type="project" value="InterPro"/>
</dbReference>
<dbReference type="InterPro" id="IPR016169">
    <property type="entry name" value="FAD-bd_PCMH_sub2"/>
</dbReference>
<accession>A0AAJ2LQ74</accession>
<keyword evidence="3 4" id="KW-0274">FAD</keyword>
<dbReference type="Proteomes" id="UP001268610">
    <property type="component" value="Unassembled WGS sequence"/>
</dbReference>
<dbReference type="Gene3D" id="3.30.465.10">
    <property type="match status" value="1"/>
</dbReference>
<dbReference type="InterPro" id="IPR016167">
    <property type="entry name" value="FAD-bd_PCMH_sub1"/>
</dbReference>
<dbReference type="PANTHER" id="PTHR46568:SF1">
    <property type="entry name" value="ALKYLDIHYDROXYACETONEPHOSPHATE SYNTHASE, PEROXISOMAL"/>
    <property type="match status" value="1"/>
</dbReference>
<comment type="caution">
    <text evidence="7">The sequence shown here is derived from an EMBL/GenBank/DDBJ whole genome shotgun (WGS) entry which is preliminary data.</text>
</comment>
<evidence type="ECO:0000313" key="8">
    <source>
        <dbReference type="Proteomes" id="UP001268610"/>
    </source>
</evidence>
<comment type="cofactor">
    <cofactor evidence="4">
        <name>FAD</name>
        <dbReference type="ChEBI" id="CHEBI:57692"/>
    </cofactor>
</comment>
<feature type="domain" description="FAD-binding PCMH-type" evidence="6">
    <location>
        <begin position="12"/>
        <end position="192"/>
    </location>
</feature>
<dbReference type="SUPFAM" id="SSF56176">
    <property type="entry name" value="FAD-binding/transporter-associated domain-like"/>
    <property type="match status" value="1"/>
</dbReference>
<gene>
    <name evidence="7" type="ORF">RJJ65_34970</name>
</gene>
<dbReference type="GO" id="GO:0008609">
    <property type="term" value="F:alkylglycerone-phosphate synthase activity"/>
    <property type="evidence" value="ECO:0007669"/>
    <property type="project" value="InterPro"/>
</dbReference>
<dbReference type="RefSeq" id="WP_310865930.1">
    <property type="nucleotide sequence ID" value="NZ_JAVLSF010000147.1"/>
</dbReference>
<dbReference type="InterPro" id="IPR006094">
    <property type="entry name" value="Oxid_FAD_bind_N"/>
</dbReference>
<evidence type="ECO:0000256" key="2">
    <source>
        <dbReference type="ARBA" id="ARBA00022630"/>
    </source>
</evidence>
<evidence type="ECO:0000256" key="1">
    <source>
        <dbReference type="ARBA" id="ARBA00008000"/>
    </source>
</evidence>
<dbReference type="InterPro" id="IPR016166">
    <property type="entry name" value="FAD-bd_PCMH"/>
</dbReference>
<dbReference type="EMBL" id="JAVLSF010000147">
    <property type="protein sequence ID" value="MDR9777738.1"/>
    <property type="molecule type" value="Genomic_DNA"/>
</dbReference>
<dbReference type="Pfam" id="PF02913">
    <property type="entry name" value="FAD-oxidase_C"/>
    <property type="match status" value="1"/>
</dbReference>
<proteinExistence type="inferred from homology"/>
<reference evidence="7" key="1">
    <citation type="submission" date="2023-04" db="EMBL/GenBank/DDBJ databases">
        <title>Genomic characterization of faba bean (Vicia faba) microsymbionts in Mexican soils.</title>
        <authorList>
            <person name="Rivera Orduna F.N."/>
            <person name="Guevara-Luna J."/>
            <person name="Yan J."/>
            <person name="Arroyo-Herrera I."/>
            <person name="Li Y."/>
            <person name="Vasquez-Murrieta M.S."/>
            <person name="Wang E.T."/>
        </authorList>
    </citation>
    <scope>NUCLEOTIDE SEQUENCE</scope>
    <source>
        <strain evidence="7">CH26</strain>
    </source>
</reference>
<dbReference type="GO" id="GO:0071949">
    <property type="term" value="F:FAD binding"/>
    <property type="evidence" value="ECO:0007669"/>
    <property type="project" value="InterPro"/>
</dbReference>
<name>A0AAJ2LQ74_9HYPH</name>
<dbReference type="Gene3D" id="3.30.70.3450">
    <property type="match status" value="1"/>
</dbReference>
<dbReference type="PROSITE" id="PS51387">
    <property type="entry name" value="FAD_PCMH"/>
    <property type="match status" value="1"/>
</dbReference>
<dbReference type="Pfam" id="PF01565">
    <property type="entry name" value="FAD_binding_4"/>
    <property type="match status" value="1"/>
</dbReference>
<dbReference type="AlphaFoldDB" id="A0AAJ2LQ74"/>
<keyword evidence="2" id="KW-0285">Flavoprotein</keyword>
<feature type="binding site" evidence="4">
    <location>
        <begin position="44"/>
        <end position="50"/>
    </location>
    <ligand>
        <name>FAD</name>
        <dbReference type="ChEBI" id="CHEBI:57692"/>
    </ligand>
</feature>
<dbReference type="Gene3D" id="3.30.43.10">
    <property type="entry name" value="Uridine Diphospho-n-acetylenolpyruvylglucosamine Reductase, domain 2"/>
    <property type="match status" value="1"/>
</dbReference>
<evidence type="ECO:0000259" key="6">
    <source>
        <dbReference type="PROSITE" id="PS51387"/>
    </source>
</evidence>
<evidence type="ECO:0000256" key="4">
    <source>
        <dbReference type="PIRSR" id="PIRSR625650-3"/>
    </source>
</evidence>
<evidence type="ECO:0000313" key="7">
    <source>
        <dbReference type="EMBL" id="MDR9777738.1"/>
    </source>
</evidence>
<dbReference type="InterPro" id="IPR025650">
    <property type="entry name" value="Alkyl-DHAP_Synthase"/>
</dbReference>
<dbReference type="PANTHER" id="PTHR46568">
    <property type="entry name" value="ALKYLDIHYDROXYACETONEPHOSPHATE SYNTHASE, PEROXISOMAL"/>
    <property type="match status" value="1"/>
</dbReference>
<dbReference type="InterPro" id="IPR036318">
    <property type="entry name" value="FAD-bd_PCMH-like_sf"/>
</dbReference>
<feature type="binding site" evidence="4">
    <location>
        <begin position="176"/>
        <end position="182"/>
    </location>
    <ligand>
        <name>FAD</name>
        <dbReference type="ChEBI" id="CHEBI:57692"/>
    </ligand>
</feature>
<evidence type="ECO:0000256" key="3">
    <source>
        <dbReference type="ARBA" id="ARBA00022827"/>
    </source>
</evidence>
<dbReference type="InterPro" id="IPR004113">
    <property type="entry name" value="FAD-bd_oxidored_4_C"/>
</dbReference>
<feature type="non-terminal residue" evidence="7">
    <location>
        <position position="277"/>
    </location>
</feature>
<organism evidence="7 8">
    <name type="scientific">Rhizobium hidalgonense</name>
    <dbReference type="NCBI Taxonomy" id="1538159"/>
    <lineage>
        <taxon>Bacteria</taxon>
        <taxon>Pseudomonadati</taxon>
        <taxon>Pseudomonadota</taxon>
        <taxon>Alphaproteobacteria</taxon>
        <taxon>Hyphomicrobiales</taxon>
        <taxon>Rhizobiaceae</taxon>
        <taxon>Rhizobium/Agrobacterium group</taxon>
        <taxon>Rhizobium</taxon>
    </lineage>
</organism>